<reference evidence="3 4" key="1">
    <citation type="submission" date="2019-07" db="EMBL/GenBank/DDBJ databases">
        <title>Lentzea xizangensis sp. nov., isolated from Qinghai-Tibetan Plateau Soils.</title>
        <authorList>
            <person name="Huang J."/>
        </authorList>
    </citation>
    <scope>NUCLEOTIDE SEQUENCE [LARGE SCALE GENOMIC DNA]</scope>
    <source>
        <strain evidence="3 4">FXJ1.1311</strain>
    </source>
</reference>
<feature type="transmembrane region" description="Helical" evidence="2">
    <location>
        <begin position="206"/>
        <end position="223"/>
    </location>
</feature>
<dbReference type="AlphaFoldDB" id="A0A563ELI7"/>
<gene>
    <name evidence="3" type="ORF">FKR81_30280</name>
</gene>
<evidence type="ECO:0000256" key="2">
    <source>
        <dbReference type="SAM" id="Phobius"/>
    </source>
</evidence>
<feature type="compositionally biased region" description="Basic and acidic residues" evidence="1">
    <location>
        <begin position="1"/>
        <end position="11"/>
    </location>
</feature>
<accession>A0A563ELI7</accession>
<keyword evidence="2" id="KW-0812">Transmembrane</keyword>
<dbReference type="InterPro" id="IPR051923">
    <property type="entry name" value="Glycosyl_Hydrolase_39"/>
</dbReference>
<evidence type="ECO:0000313" key="4">
    <source>
        <dbReference type="Proteomes" id="UP000316639"/>
    </source>
</evidence>
<dbReference type="Gene3D" id="3.20.20.80">
    <property type="entry name" value="Glycosidases"/>
    <property type="match status" value="1"/>
</dbReference>
<comment type="caution">
    <text evidence="3">The sequence shown here is derived from an EMBL/GenBank/DDBJ whole genome shotgun (WGS) entry which is preliminary data.</text>
</comment>
<dbReference type="SUPFAM" id="SSF51445">
    <property type="entry name" value="(Trans)glycosidases"/>
    <property type="match status" value="1"/>
</dbReference>
<dbReference type="EMBL" id="VOBR01000023">
    <property type="protein sequence ID" value="TWP47959.1"/>
    <property type="molecule type" value="Genomic_DNA"/>
</dbReference>
<evidence type="ECO:0000313" key="3">
    <source>
        <dbReference type="EMBL" id="TWP47959.1"/>
    </source>
</evidence>
<feature type="region of interest" description="Disordered" evidence="1">
    <location>
        <begin position="1"/>
        <end position="21"/>
    </location>
</feature>
<dbReference type="Proteomes" id="UP000316639">
    <property type="component" value="Unassembled WGS sequence"/>
</dbReference>
<organism evidence="3 4">
    <name type="scientific">Lentzea tibetensis</name>
    <dbReference type="NCBI Taxonomy" id="2591470"/>
    <lineage>
        <taxon>Bacteria</taxon>
        <taxon>Bacillati</taxon>
        <taxon>Actinomycetota</taxon>
        <taxon>Actinomycetes</taxon>
        <taxon>Pseudonocardiales</taxon>
        <taxon>Pseudonocardiaceae</taxon>
        <taxon>Lentzea</taxon>
    </lineage>
</organism>
<dbReference type="Pfam" id="PF13560">
    <property type="entry name" value="HTH_31"/>
    <property type="match status" value="1"/>
</dbReference>
<dbReference type="PANTHER" id="PTHR12631">
    <property type="entry name" value="ALPHA-L-IDURONIDASE"/>
    <property type="match status" value="1"/>
</dbReference>
<dbReference type="PANTHER" id="PTHR12631:SF10">
    <property type="entry name" value="BETA-XYLOSIDASE-LIKE PROTEIN-RELATED"/>
    <property type="match status" value="1"/>
</dbReference>
<protein>
    <submittedName>
        <fullName evidence="3">Uncharacterized protein</fullName>
    </submittedName>
</protein>
<dbReference type="InterPro" id="IPR017853">
    <property type="entry name" value="GH"/>
</dbReference>
<name>A0A563ELI7_9PSEU</name>
<evidence type="ECO:0000256" key="1">
    <source>
        <dbReference type="SAM" id="MobiDB-lite"/>
    </source>
</evidence>
<keyword evidence="4" id="KW-1185">Reference proteome</keyword>
<proteinExistence type="predicted"/>
<sequence length="629" mass="69542">MLTPSRLDRWGTTHSASRSAAGCPPRADFPFRHTAGTAAGCSCWARPGLRREPGFFFVWHNPAWHPNVHDRASVGVNGVVRLNSRSSGAVCLTWRVSGSGTRGAVVGNLRTAPELSRTLYELKVRSRLSYAGLARKVFISTSALHRYCTGAAVPSDYDLVMRIAKECGASDVELTELLGLWTALTAPEELDEDLTERIPRGRRRRWWSLVLAAVCLAALFVALRPGTPQSAKQTVSSWETAPQSLPRELFGVTMNSSTGKMPSFRVGSVRLWDSQTRWANLEPRQAQFDWTILDRLVAGANQAGLPVLFVIGGTPQWAAPDAPRMAYDDGSRAALPDDLAHWDAFVNALARRYRGRIEAYELWVMGNDSRYYNGGVERLVDASSRASRIIKGIDPKARIVCPGMGQLWKDEALQGMRRFAELHGYDHCDAASVKLHQRSAAEPPETMLDLLERIDRTFHQANVHPSVWSTGTTYEILLENPLDAERARAYAVRYFLVGLYGRRLNLRRMYFYNWGGSRIPLVLQPEGGAPTAAALAVEQLQNWLDHAELSACGHGLAVNRPENVWQCQFSMIDASGRHDATLIWTDKGTADVVTGPGQITVHQLDGATTQADPGGTTRVSELPVLLEHR</sequence>
<keyword evidence="2" id="KW-1133">Transmembrane helix</keyword>
<keyword evidence="2" id="KW-0472">Membrane</keyword>
<dbReference type="GO" id="GO:0004553">
    <property type="term" value="F:hydrolase activity, hydrolyzing O-glycosyl compounds"/>
    <property type="evidence" value="ECO:0007669"/>
    <property type="project" value="TreeGrafter"/>
</dbReference>
<dbReference type="OrthoDB" id="7180791at2"/>